<reference evidence="1" key="2">
    <citation type="submission" date="2016-06" db="EMBL/GenBank/DDBJ databases">
        <title>The genome of a short-lived fish provides insights into sex chromosome evolution and the genetic control of aging.</title>
        <authorList>
            <person name="Reichwald K."/>
            <person name="Felder M."/>
            <person name="Petzold A."/>
            <person name="Koch P."/>
            <person name="Groth M."/>
            <person name="Platzer M."/>
        </authorList>
    </citation>
    <scope>NUCLEOTIDE SEQUENCE</scope>
    <source>
        <tissue evidence="1">Brain</tissue>
    </source>
</reference>
<organism evidence="1">
    <name type="scientific">Nothobranchius rachovii</name>
    <name type="common">bluefin notho</name>
    <dbReference type="NCBI Taxonomy" id="451742"/>
    <lineage>
        <taxon>Eukaryota</taxon>
        <taxon>Metazoa</taxon>
        <taxon>Chordata</taxon>
        <taxon>Craniata</taxon>
        <taxon>Vertebrata</taxon>
        <taxon>Euteleostomi</taxon>
        <taxon>Actinopterygii</taxon>
        <taxon>Neopterygii</taxon>
        <taxon>Teleostei</taxon>
        <taxon>Neoteleostei</taxon>
        <taxon>Acanthomorphata</taxon>
        <taxon>Ovalentaria</taxon>
        <taxon>Atherinomorphae</taxon>
        <taxon>Cyprinodontiformes</taxon>
        <taxon>Nothobranchiidae</taxon>
        <taxon>Nothobranchius</taxon>
    </lineage>
</organism>
<reference evidence="1" key="1">
    <citation type="submission" date="2016-05" db="EMBL/GenBank/DDBJ databases">
        <authorList>
            <person name="Lavstsen T."/>
            <person name="Jespersen J.S."/>
        </authorList>
    </citation>
    <scope>NUCLEOTIDE SEQUENCE</scope>
    <source>
        <tissue evidence="1">Brain</tissue>
    </source>
</reference>
<accession>A0A1A8NFF9</accession>
<evidence type="ECO:0000313" key="1">
    <source>
        <dbReference type="EMBL" id="SBR67798.1"/>
    </source>
</evidence>
<dbReference type="AlphaFoldDB" id="A0A1A8NFF9"/>
<sequence>MEGEMKEEMGELTFQTPEKTEFTLRLWSFLF</sequence>
<feature type="non-terminal residue" evidence="1">
    <location>
        <position position="31"/>
    </location>
</feature>
<proteinExistence type="predicted"/>
<gene>
    <name evidence="1" type="primary">SRGAP2A</name>
</gene>
<name>A0A1A8NFF9_9TELE</name>
<protein>
    <submittedName>
        <fullName evidence="1">SLIT-ROBO Rho GTPase activating protein 2a</fullName>
    </submittedName>
</protein>
<dbReference type="EMBL" id="HAEH01001886">
    <property type="protein sequence ID" value="SBR67798.1"/>
    <property type="molecule type" value="Transcribed_RNA"/>
</dbReference>